<dbReference type="RefSeq" id="WP_116013340.1">
    <property type="nucleotide sequence ID" value="NZ_QUOT01000001.1"/>
</dbReference>
<keyword evidence="2" id="KW-1185">Reference proteome</keyword>
<dbReference type="Proteomes" id="UP000256899">
    <property type="component" value="Unassembled WGS sequence"/>
</dbReference>
<dbReference type="EMBL" id="QUOT01000001">
    <property type="protein sequence ID" value="REL29450.1"/>
    <property type="molecule type" value="Genomic_DNA"/>
</dbReference>
<name>A0A3E0TYB9_9GAMM</name>
<organism evidence="1 2">
    <name type="scientific">Thalassotalea euphylliae</name>
    <dbReference type="NCBI Taxonomy" id="1655234"/>
    <lineage>
        <taxon>Bacteria</taxon>
        <taxon>Pseudomonadati</taxon>
        <taxon>Pseudomonadota</taxon>
        <taxon>Gammaproteobacteria</taxon>
        <taxon>Alteromonadales</taxon>
        <taxon>Colwelliaceae</taxon>
        <taxon>Thalassotalea</taxon>
    </lineage>
</organism>
<gene>
    <name evidence="1" type="ORF">DXX94_01215</name>
</gene>
<dbReference type="AlphaFoldDB" id="A0A3E0TYB9"/>
<evidence type="ECO:0000313" key="2">
    <source>
        <dbReference type="Proteomes" id="UP000256899"/>
    </source>
</evidence>
<reference evidence="2" key="1">
    <citation type="submission" date="2018-08" db="EMBL/GenBank/DDBJ databases">
        <title>Thalassotalea euphylliae genome.</title>
        <authorList>
            <person name="Summers S."/>
            <person name="Rice S.A."/>
            <person name="Freckelton M.L."/>
            <person name="Nedved B.T."/>
            <person name="Hadfield M.G."/>
        </authorList>
    </citation>
    <scope>NUCLEOTIDE SEQUENCE [LARGE SCALE GENOMIC DNA]</scope>
    <source>
        <strain evidence="2">H3</strain>
    </source>
</reference>
<sequence>MLHKRFIMAMSYSTTSIDISQFRQHGIVNLEIPSERVVVYHAHGPFNRELAQALVKLEQQVCPVFKAKWGYWADLCVFSESCLVLEEAIEYYQDYLKSFKAEGLSPIASAFIYSPEVEGRSLAENIYQQLYQFAGVKYAGFSNFDDGLNWVNNELLLYHC</sequence>
<comment type="caution">
    <text evidence="1">The sequence shown here is derived from an EMBL/GenBank/DDBJ whole genome shotgun (WGS) entry which is preliminary data.</text>
</comment>
<proteinExistence type="predicted"/>
<accession>A0A3E0TYB9</accession>
<protein>
    <submittedName>
        <fullName evidence="1">Uncharacterized protein</fullName>
    </submittedName>
</protein>
<evidence type="ECO:0000313" key="1">
    <source>
        <dbReference type="EMBL" id="REL29450.1"/>
    </source>
</evidence>